<dbReference type="Gene3D" id="3.90.550.10">
    <property type="entry name" value="Spore Coat Polysaccharide Biosynthesis Protein SpsA, Chain A"/>
    <property type="match status" value="1"/>
</dbReference>
<dbReference type="Proteomes" id="UP000675747">
    <property type="component" value="Unassembled WGS sequence"/>
</dbReference>
<dbReference type="PANTHER" id="PTHR43646:SF2">
    <property type="entry name" value="GLYCOSYLTRANSFERASE 2-LIKE DOMAIN-CONTAINING PROTEIN"/>
    <property type="match status" value="1"/>
</dbReference>
<feature type="domain" description="Glycosyltransferase 2-like" evidence="6">
    <location>
        <begin position="4"/>
        <end position="127"/>
    </location>
</feature>
<sequence length="219" mass="23420">MIGVIVPVHDEERLLAACLRSIRRAARDRRLHDEEVVAVVALDACSDGSAAVAAAHGVDVVALDARCVGAARAAAARRALELGARWIASTDADSRVPADWLAAQLAHAADVVCGTVRIEDWREHGDLVRLRYERGYRAADGHRHVHGANLGIAADRYLACGGFGPLRCGEDQDLVDRLQHDGARIVWTASPCVVTSARRDPRARGGFGDFLQDLAGVPA</sequence>
<protein>
    <submittedName>
        <fullName evidence="7">Glycosyltransferase</fullName>
        <ecNumber evidence="7">2.4.-.-</ecNumber>
    </submittedName>
</protein>
<dbReference type="GO" id="GO:0016757">
    <property type="term" value="F:glycosyltransferase activity"/>
    <property type="evidence" value="ECO:0007669"/>
    <property type="project" value="UniProtKB-KW"/>
</dbReference>
<dbReference type="InterPro" id="IPR001173">
    <property type="entry name" value="Glyco_trans_2-like"/>
</dbReference>
<evidence type="ECO:0000256" key="3">
    <source>
        <dbReference type="ARBA" id="ARBA00022676"/>
    </source>
</evidence>
<keyword evidence="2" id="KW-1003">Cell membrane</keyword>
<dbReference type="RefSeq" id="WP_213173594.1">
    <property type="nucleotide sequence ID" value="NZ_JAGQFT020000004.1"/>
</dbReference>
<dbReference type="GO" id="GO:0005886">
    <property type="term" value="C:plasma membrane"/>
    <property type="evidence" value="ECO:0007669"/>
    <property type="project" value="UniProtKB-SubCell"/>
</dbReference>
<evidence type="ECO:0000259" key="6">
    <source>
        <dbReference type="Pfam" id="PF00535"/>
    </source>
</evidence>
<keyword evidence="8" id="KW-1185">Reference proteome</keyword>
<name>A0AAP2FZW1_9GAMM</name>
<dbReference type="SUPFAM" id="SSF53448">
    <property type="entry name" value="Nucleotide-diphospho-sugar transferases"/>
    <property type="match status" value="1"/>
</dbReference>
<gene>
    <name evidence="7" type="ORF">KB893_007640</name>
</gene>
<organism evidence="7 8">
    <name type="scientific">Coralloluteibacterium stylophorae</name>
    <dbReference type="NCBI Taxonomy" id="1776034"/>
    <lineage>
        <taxon>Bacteria</taxon>
        <taxon>Pseudomonadati</taxon>
        <taxon>Pseudomonadota</taxon>
        <taxon>Gammaproteobacteria</taxon>
        <taxon>Lysobacterales</taxon>
        <taxon>Lysobacteraceae</taxon>
        <taxon>Coralloluteibacterium</taxon>
    </lineage>
</organism>
<comment type="caution">
    <text evidence="7">The sequence shown here is derived from an EMBL/GenBank/DDBJ whole genome shotgun (WGS) entry which is preliminary data.</text>
</comment>
<evidence type="ECO:0000256" key="1">
    <source>
        <dbReference type="ARBA" id="ARBA00004236"/>
    </source>
</evidence>
<keyword evidence="5" id="KW-0472">Membrane</keyword>
<evidence type="ECO:0000256" key="5">
    <source>
        <dbReference type="ARBA" id="ARBA00023136"/>
    </source>
</evidence>
<comment type="subcellular location">
    <subcellularLocation>
        <location evidence="1">Cell membrane</location>
    </subcellularLocation>
</comment>
<proteinExistence type="predicted"/>
<evidence type="ECO:0000256" key="4">
    <source>
        <dbReference type="ARBA" id="ARBA00022679"/>
    </source>
</evidence>
<dbReference type="EMBL" id="JAGQFT020000004">
    <property type="protein sequence ID" value="MBS7457006.1"/>
    <property type="molecule type" value="Genomic_DNA"/>
</dbReference>
<accession>A0AAP2FZW1</accession>
<keyword evidence="3 7" id="KW-0328">Glycosyltransferase</keyword>
<dbReference type="Pfam" id="PF00535">
    <property type="entry name" value="Glycos_transf_2"/>
    <property type="match status" value="1"/>
</dbReference>
<dbReference type="EC" id="2.4.-.-" evidence="7"/>
<evidence type="ECO:0000313" key="8">
    <source>
        <dbReference type="Proteomes" id="UP000675747"/>
    </source>
</evidence>
<evidence type="ECO:0000256" key="2">
    <source>
        <dbReference type="ARBA" id="ARBA00022475"/>
    </source>
</evidence>
<evidence type="ECO:0000313" key="7">
    <source>
        <dbReference type="EMBL" id="MBS7457006.1"/>
    </source>
</evidence>
<dbReference type="InterPro" id="IPR029044">
    <property type="entry name" value="Nucleotide-diphossugar_trans"/>
</dbReference>
<dbReference type="AlphaFoldDB" id="A0AAP2FZW1"/>
<keyword evidence="4 7" id="KW-0808">Transferase</keyword>
<dbReference type="PANTHER" id="PTHR43646">
    <property type="entry name" value="GLYCOSYLTRANSFERASE"/>
    <property type="match status" value="1"/>
</dbReference>
<reference evidence="7 8" key="1">
    <citation type="journal article" date="2021" name="Microbiol. Resour. Announc.">
        <title>Draft Genome Sequence of Coralloluteibacterium stylophorae LMG 29479T.</title>
        <authorList>
            <person name="Karlyshev A.V."/>
            <person name="Kudryashova E.B."/>
            <person name="Ariskina E.V."/>
            <person name="Conroy A.P."/>
            <person name="Abidueva E.Y."/>
        </authorList>
    </citation>
    <scope>NUCLEOTIDE SEQUENCE [LARGE SCALE GENOMIC DNA]</scope>
    <source>
        <strain evidence="7 8">LMG 29479</strain>
    </source>
</reference>